<name>A0A1M6Z3H1_9FLAO</name>
<reference evidence="3" key="2">
    <citation type="submission" date="2016-11" db="EMBL/GenBank/DDBJ databases">
        <authorList>
            <person name="Jaros S."/>
            <person name="Januszkiewicz K."/>
            <person name="Wedrychowicz H."/>
        </authorList>
    </citation>
    <scope>NUCLEOTIDE SEQUENCE [LARGE SCALE GENOMIC DNA]</scope>
    <source>
        <strain evidence="3">DSM 27989</strain>
    </source>
</reference>
<dbReference type="OrthoDB" id="1274380at2"/>
<evidence type="ECO:0000313" key="5">
    <source>
        <dbReference type="Proteomes" id="UP000650994"/>
    </source>
</evidence>
<keyword evidence="5" id="KW-1185">Reference proteome</keyword>
<accession>A0A1M6Z3H1</accession>
<evidence type="ECO:0008006" key="6">
    <source>
        <dbReference type="Google" id="ProtNLM"/>
    </source>
</evidence>
<reference evidence="5" key="4">
    <citation type="journal article" date="2019" name="Int. J. Syst. Evol. Microbiol.">
        <title>The Global Catalogue of Microorganisms (GCM) 10K type strain sequencing project: providing services to taxonomists for standard genome sequencing and annotation.</title>
        <authorList>
            <consortium name="The Broad Institute Genomics Platform"/>
            <consortium name="The Broad Institute Genome Sequencing Center for Infectious Disease"/>
            <person name="Wu L."/>
            <person name="Ma J."/>
        </authorList>
    </citation>
    <scope>NUCLEOTIDE SEQUENCE [LARGE SCALE GENOMIC DNA]</scope>
    <source>
        <strain evidence="5">CGMCC 1.12707</strain>
    </source>
</reference>
<keyword evidence="1" id="KW-0472">Membrane</keyword>
<dbReference type="EMBL" id="FRBH01000007">
    <property type="protein sequence ID" value="SHL25048.1"/>
    <property type="molecule type" value="Genomic_DNA"/>
</dbReference>
<reference evidence="2" key="1">
    <citation type="journal article" date="2014" name="Int. J. Syst. Evol. Microbiol.">
        <title>Complete genome of a new Firmicutes species belonging to the dominant human colonic microbiota ('Ruminococcus bicirculans') reveals two chromosomes and a selective capacity to utilize plant glucans.</title>
        <authorList>
            <consortium name="NISC Comparative Sequencing Program"/>
            <person name="Wegmann U."/>
            <person name="Louis P."/>
            <person name="Goesmann A."/>
            <person name="Henrissat B."/>
            <person name="Duncan S.H."/>
            <person name="Flint H.J."/>
        </authorList>
    </citation>
    <scope>NUCLEOTIDE SEQUENCE</scope>
    <source>
        <strain evidence="2">CGMCC 1.12707</strain>
    </source>
</reference>
<proteinExistence type="predicted"/>
<keyword evidence="1" id="KW-1133">Transmembrane helix</keyword>
<dbReference type="Proteomes" id="UP000184120">
    <property type="component" value="Unassembled WGS sequence"/>
</dbReference>
<dbReference type="RefSeq" id="WP_072932298.1">
    <property type="nucleotide sequence ID" value="NZ_BMFL01000001.1"/>
</dbReference>
<reference evidence="4" key="3">
    <citation type="submission" date="2016-11" db="EMBL/GenBank/DDBJ databases">
        <authorList>
            <person name="Varghese N."/>
            <person name="Submissions S."/>
        </authorList>
    </citation>
    <scope>NUCLEOTIDE SEQUENCE [LARGE SCALE GENOMIC DNA]</scope>
    <source>
        <strain evidence="4">DSM 27989</strain>
    </source>
</reference>
<protein>
    <recommendedName>
        <fullName evidence="6">Membrane domain of glycerophosphoryl diester phosphodiesterase</fullName>
    </recommendedName>
</protein>
<dbReference type="AlphaFoldDB" id="A0A1M6Z3H1"/>
<evidence type="ECO:0000313" key="4">
    <source>
        <dbReference type="Proteomes" id="UP000184120"/>
    </source>
</evidence>
<keyword evidence="1" id="KW-0812">Transmembrane</keyword>
<feature type="transmembrane region" description="Helical" evidence="1">
    <location>
        <begin position="99"/>
        <end position="123"/>
    </location>
</feature>
<dbReference type="STRING" id="1434701.SAMN05443634_107152"/>
<evidence type="ECO:0000313" key="2">
    <source>
        <dbReference type="EMBL" id="GGE87273.1"/>
    </source>
</evidence>
<dbReference type="EMBL" id="BMFL01000001">
    <property type="protein sequence ID" value="GGE87273.1"/>
    <property type="molecule type" value="Genomic_DNA"/>
</dbReference>
<evidence type="ECO:0000256" key="1">
    <source>
        <dbReference type="SAM" id="Phobius"/>
    </source>
</evidence>
<gene>
    <name evidence="2" type="ORF">GCM10010984_01350</name>
    <name evidence="3" type="ORF">SAMN05443634_107152</name>
</gene>
<feature type="transmembrane region" description="Helical" evidence="1">
    <location>
        <begin position="143"/>
        <end position="170"/>
    </location>
</feature>
<sequence>MRTLDYNKIEYCKNNKFNFDIGKYFNQSIELFKNNWQQFVLYSFVSVLILFVSYFTIIGSLIIMYPLLMGYLVAAERADDGLSLEFNDFFKGFKNIGTYALLALSIIVLYGILVTPFFLMSLLPLMVDEANDTNTFLILGSSIFVFIFMFVLIILLFVFQILIFLTPYLIHYGDMSLRDAIKTSYAIVKKNFWWMLLLLFISGFISSCGAFACYIGALVSFPVGYIFIYFMLKDMILTGDEIESEIDLLGTNQE</sequence>
<dbReference type="Proteomes" id="UP000650994">
    <property type="component" value="Unassembled WGS sequence"/>
</dbReference>
<feature type="transmembrane region" description="Helical" evidence="1">
    <location>
        <begin position="39"/>
        <end position="68"/>
    </location>
</feature>
<organism evidence="3 4">
    <name type="scientific">Chishuiella changwenlii</name>
    <dbReference type="NCBI Taxonomy" id="1434701"/>
    <lineage>
        <taxon>Bacteria</taxon>
        <taxon>Pseudomonadati</taxon>
        <taxon>Bacteroidota</taxon>
        <taxon>Flavobacteriia</taxon>
        <taxon>Flavobacteriales</taxon>
        <taxon>Weeksellaceae</taxon>
        <taxon>Chishuiella</taxon>
    </lineage>
</organism>
<reference evidence="2" key="5">
    <citation type="submission" date="2024-05" db="EMBL/GenBank/DDBJ databases">
        <authorList>
            <person name="Sun Q."/>
            <person name="Zhou Y."/>
        </authorList>
    </citation>
    <scope>NUCLEOTIDE SEQUENCE</scope>
    <source>
        <strain evidence="2">CGMCC 1.12707</strain>
    </source>
</reference>
<evidence type="ECO:0000313" key="3">
    <source>
        <dbReference type="EMBL" id="SHL25048.1"/>
    </source>
</evidence>
<feature type="transmembrane region" description="Helical" evidence="1">
    <location>
        <begin position="214"/>
        <end position="232"/>
    </location>
</feature>